<dbReference type="KEGG" id="apre:CNX65_10150"/>
<protein>
    <recommendedName>
        <fullName evidence="1">FtsK domain-containing protein</fullName>
    </recommendedName>
</protein>
<sequence>MRALRDAPTPADGRDIIPDEGAVLTALRHLNGLPALRDAFKKGWGTTAEARWVQPPHRDGKGWRMQLLLPLGVPVEEIVKRKGVLAHNLVRVPVEVWPSEPKGQAGVLDLWVADPGALSGPVDPWPLLEEGTADYFAGVPIGFNIRGELVTGRLSEANWVAAGMMGSGKSTLIITLLAGAILDPLVMVDVFVLAENADYDPMAPRLRALRTGAGEEVVKACVDTLNDLYAELEVRGKALKEHGERAVTRELAAKDERLRPRIVVVDECQALFMDKEHGEAAADVAIKLISAARKYAVTLIFATPEPSTTSLPRKMMAVVSCKCCFAIGDHTSNDAVLGTGSHKSGITAVSLEPKTAEGPGDVGTAMARGVMAKPGLLRSCYLSGDDVAEVTERALKLYDGHAPLPSSDKEVRDLLGDVLGVLDDQPVTAAKVLAALKAAHPRHLPYQEMRDRMVLIKALAEQGVKVPSTAGAYNVDPNTVREQIVVRGTISDLSEEGADAAGEGAAAE</sequence>
<dbReference type="Gene3D" id="3.40.50.300">
    <property type="entry name" value="P-loop containing nucleotide triphosphate hydrolases"/>
    <property type="match status" value="1"/>
</dbReference>
<evidence type="ECO:0000259" key="1">
    <source>
        <dbReference type="Pfam" id="PF01580"/>
    </source>
</evidence>
<evidence type="ECO:0000313" key="3">
    <source>
        <dbReference type="Proteomes" id="UP000218505"/>
    </source>
</evidence>
<reference evidence="2" key="1">
    <citation type="submission" date="2017-09" db="EMBL/GenBank/DDBJ databases">
        <title>Complete Genome Sequence of ansamitocin-producing Bacterium Actinosynnema pretiosum X47.</title>
        <authorList>
            <person name="Cao G."/>
            <person name="Zong G."/>
            <person name="Zhong C."/>
            <person name="Fu J."/>
        </authorList>
    </citation>
    <scope>NUCLEOTIDE SEQUENCE [LARGE SCALE GENOMIC DNA]</scope>
    <source>
        <strain evidence="2">X47</strain>
    </source>
</reference>
<dbReference type="Pfam" id="PF01580">
    <property type="entry name" value="FtsK_SpoIIIE"/>
    <property type="match status" value="1"/>
</dbReference>
<dbReference type="InterPro" id="IPR027417">
    <property type="entry name" value="P-loop_NTPase"/>
</dbReference>
<dbReference type="SUPFAM" id="SSF52540">
    <property type="entry name" value="P-loop containing nucleoside triphosphate hydrolases"/>
    <property type="match status" value="1"/>
</dbReference>
<keyword evidence="3" id="KW-1185">Reference proteome</keyword>
<evidence type="ECO:0000313" key="2">
    <source>
        <dbReference type="EMBL" id="ATE58091.1"/>
    </source>
</evidence>
<accession>A0A290ZGG3</accession>
<organism evidence="2 3">
    <name type="scientific">Actinosynnema pretiosum</name>
    <dbReference type="NCBI Taxonomy" id="42197"/>
    <lineage>
        <taxon>Bacteria</taxon>
        <taxon>Bacillati</taxon>
        <taxon>Actinomycetota</taxon>
        <taxon>Actinomycetes</taxon>
        <taxon>Pseudonocardiales</taxon>
        <taxon>Pseudonocardiaceae</taxon>
        <taxon>Actinosynnema</taxon>
    </lineage>
</organism>
<name>A0A290ZGG3_9PSEU</name>
<dbReference type="GO" id="GO:0003677">
    <property type="term" value="F:DNA binding"/>
    <property type="evidence" value="ECO:0007669"/>
    <property type="project" value="InterPro"/>
</dbReference>
<dbReference type="EMBL" id="CP023445">
    <property type="protein sequence ID" value="ATE58091.1"/>
    <property type="molecule type" value="Genomic_DNA"/>
</dbReference>
<gene>
    <name evidence="2" type="ORF">CNX65_10150</name>
</gene>
<dbReference type="Proteomes" id="UP000218505">
    <property type="component" value="Chromosome"/>
</dbReference>
<dbReference type="GO" id="GO:0005524">
    <property type="term" value="F:ATP binding"/>
    <property type="evidence" value="ECO:0007669"/>
    <property type="project" value="InterPro"/>
</dbReference>
<dbReference type="InterPro" id="IPR002543">
    <property type="entry name" value="FtsK_dom"/>
</dbReference>
<proteinExistence type="predicted"/>
<dbReference type="AlphaFoldDB" id="A0A290ZGG3"/>
<feature type="domain" description="FtsK" evidence="1">
    <location>
        <begin position="140"/>
        <end position="304"/>
    </location>
</feature>